<dbReference type="OrthoDB" id="5866828at2759"/>
<protein>
    <submittedName>
        <fullName evidence="1">Uncharacterized protein</fullName>
    </submittedName>
</protein>
<dbReference type="Proteomes" id="UP000054047">
    <property type="component" value="Unassembled WGS sequence"/>
</dbReference>
<organism evidence="1 2">
    <name type="scientific">Ancylostoma duodenale</name>
    <dbReference type="NCBI Taxonomy" id="51022"/>
    <lineage>
        <taxon>Eukaryota</taxon>
        <taxon>Metazoa</taxon>
        <taxon>Ecdysozoa</taxon>
        <taxon>Nematoda</taxon>
        <taxon>Chromadorea</taxon>
        <taxon>Rhabditida</taxon>
        <taxon>Rhabditina</taxon>
        <taxon>Rhabditomorpha</taxon>
        <taxon>Strongyloidea</taxon>
        <taxon>Ancylostomatidae</taxon>
        <taxon>Ancylostomatinae</taxon>
        <taxon>Ancylostoma</taxon>
    </lineage>
</organism>
<gene>
    <name evidence="1" type="ORF">ANCDUO_19868</name>
</gene>
<evidence type="ECO:0000313" key="2">
    <source>
        <dbReference type="Proteomes" id="UP000054047"/>
    </source>
</evidence>
<sequence>MKTGYLLKSTLSGLLRTRQSRPRALSMMPLTRSASQDEVGYEKFNITCGRNINNGDFSFSYKVFHGLTANSSTTHVTIEAIEQPAKSSQILPSITGRDARAPVPP</sequence>
<proteinExistence type="predicted"/>
<dbReference type="EMBL" id="KN750966">
    <property type="protein sequence ID" value="KIH50056.1"/>
    <property type="molecule type" value="Genomic_DNA"/>
</dbReference>
<dbReference type="AlphaFoldDB" id="A0A0C2FYY5"/>
<keyword evidence="2" id="KW-1185">Reference proteome</keyword>
<evidence type="ECO:0000313" key="1">
    <source>
        <dbReference type="EMBL" id="KIH50056.1"/>
    </source>
</evidence>
<reference evidence="1 2" key="1">
    <citation type="submission" date="2013-12" db="EMBL/GenBank/DDBJ databases">
        <title>Draft genome of the parsitic nematode Ancylostoma duodenale.</title>
        <authorList>
            <person name="Mitreva M."/>
        </authorList>
    </citation>
    <scope>NUCLEOTIDE SEQUENCE [LARGE SCALE GENOMIC DNA]</scope>
    <source>
        <strain evidence="1 2">Zhejiang</strain>
    </source>
</reference>
<accession>A0A0C2FYY5</accession>
<name>A0A0C2FYY5_9BILA</name>